<evidence type="ECO:0000313" key="2">
    <source>
        <dbReference type="EMBL" id="QSG05682.1"/>
    </source>
</evidence>
<keyword evidence="1" id="KW-0812">Transmembrane</keyword>
<evidence type="ECO:0008006" key="4">
    <source>
        <dbReference type="Google" id="ProtNLM"/>
    </source>
</evidence>
<gene>
    <name evidence="2" type="ORF">HSR121_1337</name>
</gene>
<protein>
    <recommendedName>
        <fullName evidence="4">Transporter</fullName>
    </recommendedName>
</protein>
<keyword evidence="1" id="KW-0472">Membrane</keyword>
<evidence type="ECO:0000313" key="3">
    <source>
        <dbReference type="Proteomes" id="UP000663525"/>
    </source>
</evidence>
<dbReference type="RefSeq" id="WP_229115497.1">
    <property type="nucleotide sequence ID" value="NZ_CP064787.1"/>
</dbReference>
<dbReference type="EMBL" id="CP064787">
    <property type="protein sequence ID" value="QSG05682.1"/>
    <property type="molecule type" value="Genomic_DNA"/>
</dbReference>
<organism evidence="2 3">
    <name type="scientific">Halapricum desulfuricans</name>
    <dbReference type="NCBI Taxonomy" id="2841257"/>
    <lineage>
        <taxon>Archaea</taxon>
        <taxon>Methanobacteriati</taxon>
        <taxon>Methanobacteriota</taxon>
        <taxon>Stenosarchaea group</taxon>
        <taxon>Halobacteria</taxon>
        <taxon>Halobacteriales</taxon>
        <taxon>Haloarculaceae</taxon>
        <taxon>Halapricum</taxon>
    </lineage>
</organism>
<keyword evidence="1" id="KW-1133">Transmembrane helix</keyword>
<feature type="transmembrane region" description="Helical" evidence="1">
    <location>
        <begin position="47"/>
        <end position="69"/>
    </location>
</feature>
<dbReference type="Proteomes" id="UP000663525">
    <property type="component" value="Chromosome"/>
</dbReference>
<accession>A0A897MYF7</accession>
<dbReference type="GeneID" id="68854943"/>
<dbReference type="AlphaFoldDB" id="A0A897MYF7"/>
<evidence type="ECO:0000256" key="1">
    <source>
        <dbReference type="SAM" id="Phobius"/>
    </source>
</evidence>
<proteinExistence type="predicted"/>
<name>A0A897MYF7_9EURY</name>
<feature type="transmembrane region" description="Helical" evidence="1">
    <location>
        <begin position="21"/>
        <end position="41"/>
    </location>
</feature>
<sequence>MAEFSDAQLFESDEYSRERSIVFAIVVATAFLSVVAGVATIMAEANLAVAIGLLAVGVVLLAVAGGVGIGELDAYLFE</sequence>
<reference evidence="2" key="1">
    <citation type="submission" date="2020-11" db="EMBL/GenBank/DDBJ databases">
        <title>Carbohydrate-dependent, anaerobic sulfur respiration: A novel catabolism in halophilic archaea.</title>
        <authorList>
            <person name="Sorokin D.Y."/>
            <person name="Messina E."/>
            <person name="Smedile F."/>
            <person name="La Cono V."/>
            <person name="Hallsworth J.E."/>
            <person name="Yakimov M.M."/>
        </authorList>
    </citation>
    <scope>NUCLEOTIDE SEQUENCE</scope>
    <source>
        <strain evidence="2">HSR12-1</strain>
    </source>
</reference>